<keyword evidence="2 4" id="KW-0560">Oxidoreductase</keyword>
<evidence type="ECO:0000256" key="3">
    <source>
        <dbReference type="ARBA" id="ARBA00023027"/>
    </source>
</evidence>
<dbReference type="Pfam" id="PF00389">
    <property type="entry name" value="2-Hacid_dh"/>
    <property type="match status" value="1"/>
</dbReference>
<dbReference type="InterPro" id="IPR036291">
    <property type="entry name" value="NAD(P)-bd_dom_sf"/>
</dbReference>
<comment type="caution">
    <text evidence="8">The sequence shown here is derived from an EMBL/GenBank/DDBJ whole genome shotgun (WGS) entry which is preliminary data.</text>
</comment>
<evidence type="ECO:0000256" key="1">
    <source>
        <dbReference type="ARBA" id="ARBA00005854"/>
    </source>
</evidence>
<protein>
    <submittedName>
        <fullName evidence="8">D-2-hydroxyacid dehydrogenase</fullName>
    </submittedName>
</protein>
<organism evidence="8 9">
    <name type="scientific">Phytoactinopolyspora halotolerans</name>
    <dbReference type="NCBI Taxonomy" id="1981512"/>
    <lineage>
        <taxon>Bacteria</taxon>
        <taxon>Bacillati</taxon>
        <taxon>Actinomycetota</taxon>
        <taxon>Actinomycetes</taxon>
        <taxon>Jiangellales</taxon>
        <taxon>Jiangellaceae</taxon>
        <taxon>Phytoactinopolyspora</taxon>
    </lineage>
</organism>
<dbReference type="EMBL" id="JAAGOA010000004">
    <property type="protein sequence ID" value="NED99903.1"/>
    <property type="molecule type" value="Genomic_DNA"/>
</dbReference>
<name>A0A6L9S5J6_9ACTN</name>
<dbReference type="InterPro" id="IPR006140">
    <property type="entry name" value="D-isomer_DH_NAD-bd"/>
</dbReference>
<keyword evidence="9" id="KW-1185">Reference proteome</keyword>
<proteinExistence type="inferred from homology"/>
<dbReference type="GO" id="GO:0051287">
    <property type="term" value="F:NAD binding"/>
    <property type="evidence" value="ECO:0007669"/>
    <property type="project" value="InterPro"/>
</dbReference>
<feature type="domain" description="D-isomer specific 2-hydroxyacid dehydrogenase NAD-binding" evidence="7">
    <location>
        <begin position="144"/>
        <end position="317"/>
    </location>
</feature>
<reference evidence="8 9" key="1">
    <citation type="submission" date="2020-02" db="EMBL/GenBank/DDBJ databases">
        <authorList>
            <person name="Li X.-J."/>
            <person name="Han X.-M."/>
        </authorList>
    </citation>
    <scope>NUCLEOTIDE SEQUENCE [LARGE SCALE GENOMIC DNA]</scope>
    <source>
        <strain evidence="8 9">CCTCC AB 2017055</strain>
    </source>
</reference>
<dbReference type="SUPFAM" id="SSF51735">
    <property type="entry name" value="NAD(P)-binding Rossmann-fold domains"/>
    <property type="match status" value="1"/>
</dbReference>
<evidence type="ECO:0000256" key="5">
    <source>
        <dbReference type="SAM" id="MobiDB-lite"/>
    </source>
</evidence>
<evidence type="ECO:0000313" key="8">
    <source>
        <dbReference type="EMBL" id="NED99903.1"/>
    </source>
</evidence>
<dbReference type="Pfam" id="PF02826">
    <property type="entry name" value="2-Hacid_dh_C"/>
    <property type="match status" value="1"/>
</dbReference>
<dbReference type="AlphaFoldDB" id="A0A6L9S5J6"/>
<dbReference type="GO" id="GO:0016616">
    <property type="term" value="F:oxidoreductase activity, acting on the CH-OH group of donors, NAD or NADP as acceptor"/>
    <property type="evidence" value="ECO:0007669"/>
    <property type="project" value="InterPro"/>
</dbReference>
<comment type="similarity">
    <text evidence="1 4">Belongs to the D-isomer specific 2-hydroxyacid dehydrogenase family.</text>
</comment>
<dbReference type="Proteomes" id="UP000475214">
    <property type="component" value="Unassembled WGS sequence"/>
</dbReference>
<dbReference type="InterPro" id="IPR006139">
    <property type="entry name" value="D-isomer_2_OHA_DH_cat_dom"/>
</dbReference>
<feature type="compositionally biased region" description="Low complexity" evidence="5">
    <location>
        <begin position="9"/>
        <end position="23"/>
    </location>
</feature>
<dbReference type="Gene3D" id="3.40.50.720">
    <property type="entry name" value="NAD(P)-binding Rossmann-like Domain"/>
    <property type="match status" value="2"/>
</dbReference>
<keyword evidence="3" id="KW-0520">NAD</keyword>
<evidence type="ECO:0000313" key="9">
    <source>
        <dbReference type="Proteomes" id="UP000475214"/>
    </source>
</evidence>
<evidence type="ECO:0000259" key="6">
    <source>
        <dbReference type="Pfam" id="PF00389"/>
    </source>
</evidence>
<dbReference type="PANTHER" id="PTHR43333">
    <property type="entry name" value="2-HACID_DH_C DOMAIN-CONTAINING PROTEIN"/>
    <property type="match status" value="1"/>
</dbReference>
<feature type="domain" description="D-isomer specific 2-hydroxyacid dehydrogenase catalytic" evidence="6">
    <location>
        <begin position="87"/>
        <end position="348"/>
    </location>
</feature>
<dbReference type="PANTHER" id="PTHR43333:SF1">
    <property type="entry name" value="D-ISOMER SPECIFIC 2-HYDROXYACID DEHYDROGENASE NAD-BINDING DOMAIN-CONTAINING PROTEIN"/>
    <property type="match status" value="1"/>
</dbReference>
<sequence length="354" mass="38246">MAAAVRATSSSSISLPSGYSRSSFSPGQIKNGERRPEADDRRGLVLVAGRHGEAERERIRGAAGDAPVEFVQSARDRPDLVERATVVAGDLDDELLARARNLIWRHSWAAGVDHELTDALSATSVTLTSSAGNGAIPLAEHAMLLMLMLNRDAPRWLRAQAEHRWDRFEHGELNGLTCGIIGLGHSGSDLAAKAAAFHMRVLGVRRRAHLPVPGVDRIYPPDRLHDVLNESDFVVVTAPYTPDTAGMFGEAEFAAMSETSCFVCFSRGGIVDDDALLTALREGWIAGAGLDAHGNEPLPPDSPFWDLPHVIITPHNGATTAATRQRGLDIFVDNLARFTDGRPLRNVVDTQVGY</sequence>
<feature type="compositionally biased region" description="Basic and acidic residues" evidence="5">
    <location>
        <begin position="31"/>
        <end position="42"/>
    </location>
</feature>
<accession>A0A6L9S5J6</accession>
<evidence type="ECO:0000256" key="4">
    <source>
        <dbReference type="RuleBase" id="RU003719"/>
    </source>
</evidence>
<gene>
    <name evidence="8" type="ORF">G1H10_06950</name>
</gene>
<evidence type="ECO:0000256" key="2">
    <source>
        <dbReference type="ARBA" id="ARBA00023002"/>
    </source>
</evidence>
<dbReference type="SUPFAM" id="SSF52283">
    <property type="entry name" value="Formate/glycerate dehydrogenase catalytic domain-like"/>
    <property type="match status" value="1"/>
</dbReference>
<evidence type="ECO:0000259" key="7">
    <source>
        <dbReference type="Pfam" id="PF02826"/>
    </source>
</evidence>
<dbReference type="CDD" id="cd05300">
    <property type="entry name" value="2-Hacid_dh_1"/>
    <property type="match status" value="1"/>
</dbReference>
<feature type="region of interest" description="Disordered" evidence="5">
    <location>
        <begin position="1"/>
        <end position="42"/>
    </location>
</feature>